<dbReference type="Proteomes" id="UP001315278">
    <property type="component" value="Unassembled WGS sequence"/>
</dbReference>
<dbReference type="Gene3D" id="3.40.50.2300">
    <property type="match status" value="2"/>
</dbReference>
<name>A0ABS5FS24_9BRAD</name>
<proteinExistence type="inferred from homology"/>
<feature type="domain" description="Leucine-binding protein" evidence="4">
    <location>
        <begin position="44"/>
        <end position="383"/>
    </location>
</feature>
<accession>A0ABS5FS24</accession>
<keyword evidence="3" id="KW-0813">Transport</keyword>
<sequence length="412" mass="44325">MKSSSGPASKVSINRRNLMRSAAASIICAPAISLLKDARADESTLRIGWVRPTTGKLASSFAPLYAGGDIALAEINAAGGILGRKLVIHEEDDEASPAKEPGVVKKLQDSGINVLVGPTGSSQVLASLAFTTPARIIQCGVANGSVLGDAQKNPYHYMCVYTTEQEGMVAAKYMIEQIKLKKIGILHESTPFGEDAARASRQTLKDLANLEPAGVQSYPMSAIDLSVYIRNLQAAGCDGIIAWMASNTHIAMAFNAMAQLKWFPHVVGHVNLFNDGLFDLVPPETLRNVYGVYYRGWTYTDQQPVSDRHLALANHFLKIPAAKGIEAYIAGCPQYDFLYLLKAVIEQEKSFDSDTIKRALDNVKGFKGLLGTFNFSPTNHAGVSLEDITLASVASGRDPRSISALRERAPGA</sequence>
<evidence type="ECO:0000256" key="1">
    <source>
        <dbReference type="ARBA" id="ARBA00010062"/>
    </source>
</evidence>
<dbReference type="Pfam" id="PF13458">
    <property type="entry name" value="Peripla_BP_6"/>
    <property type="match status" value="1"/>
</dbReference>
<gene>
    <name evidence="5" type="ORF">JQ615_30050</name>
</gene>
<comment type="caution">
    <text evidence="5">The sequence shown here is derived from an EMBL/GenBank/DDBJ whole genome shotgun (WGS) entry which is preliminary data.</text>
</comment>
<dbReference type="RefSeq" id="WP_212494365.1">
    <property type="nucleotide sequence ID" value="NZ_JAFCJH010000041.1"/>
</dbReference>
<keyword evidence="2" id="KW-0732">Signal</keyword>
<dbReference type="InterPro" id="IPR006311">
    <property type="entry name" value="TAT_signal"/>
</dbReference>
<dbReference type="PROSITE" id="PS51318">
    <property type="entry name" value="TAT"/>
    <property type="match status" value="1"/>
</dbReference>
<keyword evidence="3" id="KW-0029">Amino-acid transport</keyword>
<dbReference type="InterPro" id="IPR028082">
    <property type="entry name" value="Peripla_BP_I"/>
</dbReference>
<comment type="similarity">
    <text evidence="1">Belongs to the leucine-binding protein family.</text>
</comment>
<evidence type="ECO:0000259" key="4">
    <source>
        <dbReference type="Pfam" id="PF13458"/>
    </source>
</evidence>
<dbReference type="InterPro" id="IPR051010">
    <property type="entry name" value="BCAA_transport"/>
</dbReference>
<protein>
    <submittedName>
        <fullName evidence="5">ABC transporter substrate-binding protein</fullName>
    </submittedName>
</protein>
<evidence type="ECO:0000313" key="6">
    <source>
        <dbReference type="Proteomes" id="UP001315278"/>
    </source>
</evidence>
<evidence type="ECO:0000313" key="5">
    <source>
        <dbReference type="EMBL" id="MBR0799623.1"/>
    </source>
</evidence>
<keyword evidence="6" id="KW-1185">Reference proteome</keyword>
<dbReference type="InterPro" id="IPR028081">
    <property type="entry name" value="Leu-bd"/>
</dbReference>
<evidence type="ECO:0000256" key="3">
    <source>
        <dbReference type="ARBA" id="ARBA00022970"/>
    </source>
</evidence>
<dbReference type="SUPFAM" id="SSF53822">
    <property type="entry name" value="Periplasmic binding protein-like I"/>
    <property type="match status" value="1"/>
</dbReference>
<evidence type="ECO:0000256" key="2">
    <source>
        <dbReference type="ARBA" id="ARBA00022729"/>
    </source>
</evidence>
<dbReference type="EMBL" id="JAFCJH010000041">
    <property type="protein sequence ID" value="MBR0799623.1"/>
    <property type="molecule type" value="Genomic_DNA"/>
</dbReference>
<organism evidence="5 6">
    <name type="scientific">Bradyrhizobium jicamae</name>
    <dbReference type="NCBI Taxonomy" id="280332"/>
    <lineage>
        <taxon>Bacteria</taxon>
        <taxon>Pseudomonadati</taxon>
        <taxon>Pseudomonadota</taxon>
        <taxon>Alphaproteobacteria</taxon>
        <taxon>Hyphomicrobiales</taxon>
        <taxon>Nitrobacteraceae</taxon>
        <taxon>Bradyrhizobium</taxon>
    </lineage>
</organism>
<dbReference type="PANTHER" id="PTHR30483">
    <property type="entry name" value="LEUCINE-SPECIFIC-BINDING PROTEIN"/>
    <property type="match status" value="1"/>
</dbReference>
<dbReference type="PANTHER" id="PTHR30483:SF6">
    <property type="entry name" value="PERIPLASMIC BINDING PROTEIN OF ABC TRANSPORTER FOR NATURAL AMINO ACIDS"/>
    <property type="match status" value="1"/>
</dbReference>
<reference evidence="6" key="1">
    <citation type="journal article" date="2021" name="ISME J.">
        <title>Evolutionary origin and ecological implication of a unique nif island in free-living Bradyrhizobium lineages.</title>
        <authorList>
            <person name="Tao J."/>
        </authorList>
    </citation>
    <scope>NUCLEOTIDE SEQUENCE [LARGE SCALE GENOMIC DNA]</scope>
    <source>
        <strain evidence="6">SZCCT0434</strain>
    </source>
</reference>